<keyword evidence="1" id="KW-1185">Reference proteome</keyword>
<evidence type="ECO:0000313" key="1">
    <source>
        <dbReference type="Proteomes" id="UP000492821"/>
    </source>
</evidence>
<proteinExistence type="predicted"/>
<reference evidence="1" key="1">
    <citation type="journal article" date="2013" name="Genetics">
        <title>The draft genome and transcriptome of Panagrellus redivivus are shaped by the harsh demands of a free-living lifestyle.</title>
        <authorList>
            <person name="Srinivasan J."/>
            <person name="Dillman A.R."/>
            <person name="Macchietto M.G."/>
            <person name="Heikkinen L."/>
            <person name="Lakso M."/>
            <person name="Fracchia K.M."/>
            <person name="Antoshechkin I."/>
            <person name="Mortazavi A."/>
            <person name="Wong G."/>
            <person name="Sternberg P.W."/>
        </authorList>
    </citation>
    <scope>NUCLEOTIDE SEQUENCE [LARGE SCALE GENOMIC DNA]</scope>
    <source>
        <strain evidence="1">MT8872</strain>
    </source>
</reference>
<dbReference type="Proteomes" id="UP000492821">
    <property type="component" value="Unassembled WGS sequence"/>
</dbReference>
<protein>
    <submittedName>
        <fullName evidence="2">Uncharacterized protein</fullName>
    </submittedName>
</protein>
<evidence type="ECO:0000313" key="2">
    <source>
        <dbReference type="WBParaSite" id="Pan_g687.t1"/>
    </source>
</evidence>
<name>A0A7E4W678_PANRE</name>
<dbReference type="AlphaFoldDB" id="A0A7E4W678"/>
<reference evidence="2" key="2">
    <citation type="submission" date="2020-10" db="UniProtKB">
        <authorList>
            <consortium name="WormBaseParasite"/>
        </authorList>
    </citation>
    <scope>IDENTIFICATION</scope>
</reference>
<dbReference type="WBParaSite" id="Pan_g687.t1">
    <property type="protein sequence ID" value="Pan_g687.t1"/>
    <property type="gene ID" value="Pan_g687"/>
</dbReference>
<organism evidence="1 2">
    <name type="scientific">Panagrellus redivivus</name>
    <name type="common">Microworm</name>
    <dbReference type="NCBI Taxonomy" id="6233"/>
    <lineage>
        <taxon>Eukaryota</taxon>
        <taxon>Metazoa</taxon>
        <taxon>Ecdysozoa</taxon>
        <taxon>Nematoda</taxon>
        <taxon>Chromadorea</taxon>
        <taxon>Rhabditida</taxon>
        <taxon>Tylenchina</taxon>
        <taxon>Panagrolaimomorpha</taxon>
        <taxon>Panagrolaimoidea</taxon>
        <taxon>Panagrolaimidae</taxon>
        <taxon>Panagrellus</taxon>
    </lineage>
</organism>
<accession>A0A7E4W678</accession>
<sequence length="17" mass="1864">IAAPRQRPSIITLSNRA</sequence>